<dbReference type="EMBL" id="NRSD01000001">
    <property type="protein sequence ID" value="MBK1643123.1"/>
    <property type="molecule type" value="Genomic_DNA"/>
</dbReference>
<reference evidence="9 10" key="1">
    <citation type="journal article" date="2020" name="Microorganisms">
        <title>Osmotic Adaptation and Compatible Solute Biosynthesis of Phototrophic Bacteria as Revealed from Genome Analyses.</title>
        <authorList>
            <person name="Imhoff J.F."/>
            <person name="Rahn T."/>
            <person name="Kunzel S."/>
            <person name="Keller A."/>
            <person name="Neulinger S.C."/>
        </authorList>
    </citation>
    <scope>NUCLEOTIDE SEQUENCE [LARGE SCALE GENOMIC DNA]</scope>
    <source>
        <strain evidence="9 10">DSM 21303</strain>
    </source>
</reference>
<dbReference type="InterPro" id="IPR058240">
    <property type="entry name" value="rSAM_sf"/>
</dbReference>
<dbReference type="PROSITE" id="PS51918">
    <property type="entry name" value="RADICAL_SAM"/>
    <property type="match status" value="1"/>
</dbReference>
<dbReference type="GO" id="GO:0046872">
    <property type="term" value="F:metal ion binding"/>
    <property type="evidence" value="ECO:0007669"/>
    <property type="project" value="UniProtKB-KW"/>
</dbReference>
<evidence type="ECO:0000256" key="7">
    <source>
        <dbReference type="PIRSR" id="PIRSR004869-50"/>
    </source>
</evidence>
<dbReference type="SFLD" id="SFLDS00029">
    <property type="entry name" value="Radical_SAM"/>
    <property type="match status" value="1"/>
</dbReference>
<comment type="cofactor">
    <cofactor evidence="7">
        <name>[4Fe-4S] cluster</name>
        <dbReference type="ChEBI" id="CHEBI:49883"/>
    </cofactor>
    <text evidence="7">Binds 1 [4Fe-4S] cluster. The cluster is coordinated with 3 cysteines and an exchangeable S-adenosyl-L-methionine.</text>
</comment>
<evidence type="ECO:0000256" key="1">
    <source>
        <dbReference type="ARBA" id="ARBA00022485"/>
    </source>
</evidence>
<evidence type="ECO:0000256" key="6">
    <source>
        <dbReference type="ARBA" id="ARBA00023014"/>
    </source>
</evidence>
<dbReference type="SUPFAM" id="SSF102114">
    <property type="entry name" value="Radical SAM enzymes"/>
    <property type="match status" value="1"/>
</dbReference>
<feature type="binding site" evidence="7">
    <location>
        <position position="97"/>
    </location>
    <ligand>
        <name>[4Fe-4S] cluster</name>
        <dbReference type="ChEBI" id="CHEBI:49883"/>
        <note>4Fe-4S-S-AdoMet</note>
    </ligand>
</feature>
<evidence type="ECO:0000259" key="8">
    <source>
        <dbReference type="PROSITE" id="PS51918"/>
    </source>
</evidence>
<evidence type="ECO:0000256" key="4">
    <source>
        <dbReference type="ARBA" id="ARBA00022723"/>
    </source>
</evidence>
<dbReference type="PANTHER" id="PTHR30352:SF5">
    <property type="entry name" value="PYRUVATE FORMATE-LYASE 1-ACTIVATING ENZYME"/>
    <property type="match status" value="1"/>
</dbReference>
<dbReference type="GO" id="GO:0003824">
    <property type="term" value="F:catalytic activity"/>
    <property type="evidence" value="ECO:0007669"/>
    <property type="project" value="InterPro"/>
</dbReference>
<dbReference type="InterPro" id="IPR007197">
    <property type="entry name" value="rSAM"/>
</dbReference>
<keyword evidence="2" id="KW-0313">Glucose metabolism</keyword>
<feature type="domain" description="Radical SAM core" evidence="8">
    <location>
        <begin position="75"/>
        <end position="290"/>
    </location>
</feature>
<dbReference type="Gene3D" id="3.20.20.70">
    <property type="entry name" value="Aldolase class I"/>
    <property type="match status" value="1"/>
</dbReference>
<dbReference type="GO" id="GO:0051539">
    <property type="term" value="F:4 iron, 4 sulfur cluster binding"/>
    <property type="evidence" value="ECO:0007669"/>
    <property type="project" value="UniProtKB-KW"/>
</dbReference>
<evidence type="ECO:0000256" key="2">
    <source>
        <dbReference type="ARBA" id="ARBA00022526"/>
    </source>
</evidence>
<feature type="binding site" evidence="7">
    <location>
        <position position="90"/>
    </location>
    <ligand>
        <name>[4Fe-4S] cluster</name>
        <dbReference type="ChEBI" id="CHEBI:49883"/>
        <note>4Fe-4S-S-AdoMet</note>
    </ligand>
</feature>
<dbReference type="Proteomes" id="UP001138802">
    <property type="component" value="Unassembled WGS sequence"/>
</dbReference>
<dbReference type="NCBIfam" id="TIGR04337">
    <property type="entry name" value="AmmeMemoSam_rS"/>
    <property type="match status" value="1"/>
</dbReference>
<sequence length="364" mass="40086">MNAEARLGVVPTRYWHRLKDGRVQCDLCPRHCQLKPGQRGLCFVRAGHEEGVVLTTYGRSSGFCIDPIEKKPLHHVLPGTPVLSFGTAGCNLTCRFCQNWSISTARAMDRLTDRADPATIARTAAVLGCRSVAFTYNDPVIVHEYAIAVAAACRALGIRAIAVTAGYVCPEPRAEFFAAMDAANVDLKGFTEGFYHRLCGGHLQPVLDTLEYLARETKVWLELTTLLIPGENDSDEELERMTQWVVEHLGPMVPMHFTAFHPLHKMRDRPRTPSTTLQRARAIALNNGVRYAYTGNVRDTTGGRTHCHGCGLPLIGRDGYRITTWNLTPEGCCSHCATPCAGLFEARPGTWGGRCQPVRLADVA</sequence>
<dbReference type="Pfam" id="PF04055">
    <property type="entry name" value="Radical_SAM"/>
    <property type="match status" value="1"/>
</dbReference>
<accession>A0A9X0WEK2</accession>
<proteinExistence type="predicted"/>
<evidence type="ECO:0000256" key="5">
    <source>
        <dbReference type="ARBA" id="ARBA00023004"/>
    </source>
</evidence>
<comment type="caution">
    <text evidence="9">The sequence shown here is derived from an EMBL/GenBank/DDBJ whole genome shotgun (WGS) entry which is preliminary data.</text>
</comment>
<evidence type="ECO:0000256" key="3">
    <source>
        <dbReference type="ARBA" id="ARBA00022691"/>
    </source>
</evidence>
<protein>
    <submittedName>
        <fullName evidence="9">AmmeMemoRadiSam system radical SAM enzyme</fullName>
    </submittedName>
</protein>
<keyword evidence="5 7" id="KW-0408">Iron</keyword>
<dbReference type="PANTHER" id="PTHR30352">
    <property type="entry name" value="PYRUVATE FORMATE-LYASE-ACTIVATING ENZYME"/>
    <property type="match status" value="1"/>
</dbReference>
<dbReference type="InterPro" id="IPR027596">
    <property type="entry name" value="AmmeMemoSam_rS"/>
</dbReference>
<dbReference type="InterPro" id="IPR016431">
    <property type="entry name" value="Pyrv-formate_lyase-activ_prd"/>
</dbReference>
<evidence type="ECO:0000313" key="10">
    <source>
        <dbReference type="Proteomes" id="UP001138802"/>
    </source>
</evidence>
<dbReference type="AlphaFoldDB" id="A0A9X0WEK2"/>
<name>A0A9X0WEK2_9GAMM</name>
<keyword evidence="2" id="KW-0119">Carbohydrate metabolism</keyword>
<evidence type="ECO:0000313" key="9">
    <source>
        <dbReference type="EMBL" id="MBK1643123.1"/>
    </source>
</evidence>
<gene>
    <name evidence="9" type="primary">amrS</name>
    <name evidence="9" type="ORF">CKO25_00325</name>
</gene>
<dbReference type="InterPro" id="IPR034457">
    <property type="entry name" value="Organic_radical-activating"/>
</dbReference>
<dbReference type="PIRSF" id="PIRSF004869">
    <property type="entry name" value="PflX_prd"/>
    <property type="match status" value="1"/>
</dbReference>
<keyword evidence="3 7" id="KW-0949">S-adenosyl-L-methionine</keyword>
<dbReference type="GO" id="GO:0006006">
    <property type="term" value="P:glucose metabolic process"/>
    <property type="evidence" value="ECO:0007669"/>
    <property type="project" value="UniProtKB-KW"/>
</dbReference>
<dbReference type="SFLD" id="SFLDG01101">
    <property type="entry name" value="Uncharacterised_Radical_SAM_Su"/>
    <property type="match status" value="1"/>
</dbReference>
<dbReference type="InterPro" id="IPR013785">
    <property type="entry name" value="Aldolase_TIM"/>
</dbReference>
<organism evidence="9 10">
    <name type="scientific">Thiocapsa imhoffii</name>
    <dbReference type="NCBI Taxonomy" id="382777"/>
    <lineage>
        <taxon>Bacteria</taxon>
        <taxon>Pseudomonadati</taxon>
        <taxon>Pseudomonadota</taxon>
        <taxon>Gammaproteobacteria</taxon>
        <taxon>Chromatiales</taxon>
        <taxon>Chromatiaceae</taxon>
        <taxon>Thiocapsa</taxon>
    </lineage>
</organism>
<dbReference type="RefSeq" id="WP_200385925.1">
    <property type="nucleotide sequence ID" value="NZ_NRSD01000001.1"/>
</dbReference>
<keyword evidence="10" id="KW-1185">Reference proteome</keyword>
<keyword evidence="6 7" id="KW-0411">Iron-sulfur</keyword>
<dbReference type="CDD" id="cd01335">
    <property type="entry name" value="Radical_SAM"/>
    <property type="match status" value="1"/>
</dbReference>
<feature type="binding site" evidence="7">
    <location>
        <position position="94"/>
    </location>
    <ligand>
        <name>[4Fe-4S] cluster</name>
        <dbReference type="ChEBI" id="CHEBI:49883"/>
        <note>4Fe-4S-S-AdoMet</note>
    </ligand>
</feature>
<keyword evidence="4 7" id="KW-0479">Metal-binding</keyword>
<keyword evidence="1" id="KW-0004">4Fe-4S</keyword>